<evidence type="ECO:0000313" key="2">
    <source>
        <dbReference type="Proteomes" id="UP000789901"/>
    </source>
</evidence>
<accession>A0ABN7WJ57</accession>
<proteinExistence type="predicted"/>
<evidence type="ECO:0000313" key="1">
    <source>
        <dbReference type="EMBL" id="CAG8832864.1"/>
    </source>
</evidence>
<reference evidence="1 2" key="1">
    <citation type="submission" date="2021-06" db="EMBL/GenBank/DDBJ databases">
        <authorList>
            <person name="Kallberg Y."/>
            <person name="Tangrot J."/>
            <person name="Rosling A."/>
        </authorList>
    </citation>
    <scope>NUCLEOTIDE SEQUENCE [LARGE SCALE GENOMIC DNA]</scope>
    <source>
        <strain evidence="1 2">120-4 pot B 10/14</strain>
    </source>
</reference>
<comment type="caution">
    <text evidence="1">The sequence shown here is derived from an EMBL/GenBank/DDBJ whole genome shotgun (WGS) entry which is preliminary data.</text>
</comment>
<protein>
    <submittedName>
        <fullName evidence="1">4397_t:CDS:1</fullName>
    </submittedName>
</protein>
<dbReference type="Proteomes" id="UP000789901">
    <property type="component" value="Unassembled WGS sequence"/>
</dbReference>
<gene>
    <name evidence="1" type="ORF">GMARGA_LOCUS31262</name>
</gene>
<keyword evidence="2" id="KW-1185">Reference proteome</keyword>
<sequence length="173" mass="19913">EIDDWDDEVEITEIPIKPVFEPHKEEIHEPKPLDAIAVKRMEKNIALLKEIFSLVGNDKSSSLIQDGPADYLLVAEIGGYNLQQLKPRHDIIQTTVLQILLHLNLAAKREYVMKLAIQEKRIELRRFINRINIQKVNENWTLKQQEEGTTIRLAKDVNSVIVDIGQAFDEIIA</sequence>
<name>A0ABN7WJ57_GIGMA</name>
<feature type="non-terminal residue" evidence="1">
    <location>
        <position position="1"/>
    </location>
</feature>
<dbReference type="EMBL" id="CAJVQB010046220">
    <property type="protein sequence ID" value="CAG8832864.1"/>
    <property type="molecule type" value="Genomic_DNA"/>
</dbReference>
<organism evidence="1 2">
    <name type="scientific">Gigaspora margarita</name>
    <dbReference type="NCBI Taxonomy" id="4874"/>
    <lineage>
        <taxon>Eukaryota</taxon>
        <taxon>Fungi</taxon>
        <taxon>Fungi incertae sedis</taxon>
        <taxon>Mucoromycota</taxon>
        <taxon>Glomeromycotina</taxon>
        <taxon>Glomeromycetes</taxon>
        <taxon>Diversisporales</taxon>
        <taxon>Gigasporaceae</taxon>
        <taxon>Gigaspora</taxon>
    </lineage>
</organism>